<dbReference type="Proteomes" id="UP000027222">
    <property type="component" value="Unassembled WGS sequence"/>
</dbReference>
<sequence>MSSSTAIDNCDNAASKQLEQVVPFVEKAEGTPTAVAIQDAPSDDLPKKMAMELVMGAQLVPLETIKAMESLGTQARQEDEEFGAEGENTAVDQADDGEVSRSVDGSAFKPAARIAHKLDAIPELQLTLDDDNTFTPPMSGEIRAPRGPSNQVDDPDKMHRDIIQAAWSEFVVDDPMFREDLEVNTKAKNDLLEK</sequence>
<protein>
    <submittedName>
        <fullName evidence="2">Uncharacterized protein</fullName>
    </submittedName>
</protein>
<feature type="region of interest" description="Disordered" evidence="1">
    <location>
        <begin position="79"/>
        <end position="103"/>
    </location>
</feature>
<accession>A0A067SLW0</accession>
<name>A0A067SLW0_GALM3</name>
<gene>
    <name evidence="2" type="ORF">GALMADRAFT_1025173</name>
</gene>
<organism evidence="2 3">
    <name type="scientific">Galerina marginata (strain CBS 339.88)</name>
    <dbReference type="NCBI Taxonomy" id="685588"/>
    <lineage>
        <taxon>Eukaryota</taxon>
        <taxon>Fungi</taxon>
        <taxon>Dikarya</taxon>
        <taxon>Basidiomycota</taxon>
        <taxon>Agaricomycotina</taxon>
        <taxon>Agaricomycetes</taxon>
        <taxon>Agaricomycetidae</taxon>
        <taxon>Agaricales</taxon>
        <taxon>Agaricineae</taxon>
        <taxon>Strophariaceae</taxon>
        <taxon>Galerina</taxon>
    </lineage>
</organism>
<evidence type="ECO:0000313" key="3">
    <source>
        <dbReference type="Proteomes" id="UP000027222"/>
    </source>
</evidence>
<proteinExistence type="predicted"/>
<dbReference type="AlphaFoldDB" id="A0A067SLW0"/>
<dbReference type="HOGENOM" id="CLU_1402532_0_0_1"/>
<evidence type="ECO:0000256" key="1">
    <source>
        <dbReference type="SAM" id="MobiDB-lite"/>
    </source>
</evidence>
<keyword evidence="3" id="KW-1185">Reference proteome</keyword>
<dbReference type="EMBL" id="KL142406">
    <property type="protein sequence ID" value="KDR68704.1"/>
    <property type="molecule type" value="Genomic_DNA"/>
</dbReference>
<feature type="region of interest" description="Disordered" evidence="1">
    <location>
        <begin position="137"/>
        <end position="156"/>
    </location>
</feature>
<reference evidence="3" key="1">
    <citation type="journal article" date="2014" name="Proc. Natl. Acad. Sci. U.S.A.">
        <title>Extensive sampling of basidiomycete genomes demonstrates inadequacy of the white-rot/brown-rot paradigm for wood decay fungi.</title>
        <authorList>
            <person name="Riley R."/>
            <person name="Salamov A.A."/>
            <person name="Brown D.W."/>
            <person name="Nagy L.G."/>
            <person name="Floudas D."/>
            <person name="Held B.W."/>
            <person name="Levasseur A."/>
            <person name="Lombard V."/>
            <person name="Morin E."/>
            <person name="Otillar R."/>
            <person name="Lindquist E.A."/>
            <person name="Sun H."/>
            <person name="LaButti K.M."/>
            <person name="Schmutz J."/>
            <person name="Jabbour D."/>
            <person name="Luo H."/>
            <person name="Baker S.E."/>
            <person name="Pisabarro A.G."/>
            <person name="Walton J.D."/>
            <person name="Blanchette R.A."/>
            <person name="Henrissat B."/>
            <person name="Martin F."/>
            <person name="Cullen D."/>
            <person name="Hibbett D.S."/>
            <person name="Grigoriev I.V."/>
        </authorList>
    </citation>
    <scope>NUCLEOTIDE SEQUENCE [LARGE SCALE GENOMIC DNA]</scope>
    <source>
        <strain evidence="3">CBS 339.88</strain>
    </source>
</reference>
<evidence type="ECO:0000313" key="2">
    <source>
        <dbReference type="EMBL" id="KDR68704.1"/>
    </source>
</evidence>